<keyword evidence="5" id="KW-1185">Reference proteome</keyword>
<accession>A0A8S1XUT3</accession>
<evidence type="ECO:0000313" key="5">
    <source>
        <dbReference type="Proteomes" id="UP000689195"/>
    </source>
</evidence>
<keyword evidence="1" id="KW-0732">Signal</keyword>
<dbReference type="Pfam" id="PF13948">
    <property type="entry name" value="DUF4215"/>
    <property type="match status" value="7"/>
</dbReference>
<dbReference type="InterPro" id="IPR011936">
    <property type="entry name" value="Myxo_disulph_rpt"/>
</dbReference>
<keyword evidence="3" id="KW-1015">Disulfide bond</keyword>
<dbReference type="EMBL" id="CAJJDO010000139">
    <property type="protein sequence ID" value="CAD8204865.1"/>
    <property type="molecule type" value="Genomic_DNA"/>
</dbReference>
<dbReference type="AlphaFoldDB" id="A0A8S1XUT3"/>
<evidence type="ECO:0000313" key="4">
    <source>
        <dbReference type="EMBL" id="CAD8204865.1"/>
    </source>
</evidence>
<dbReference type="PANTHER" id="PTHR38934">
    <property type="entry name" value="HYPHALLY REGULATED CELL WALL PROTEIN 1"/>
    <property type="match status" value="1"/>
</dbReference>
<dbReference type="OrthoDB" id="300641at2759"/>
<proteinExistence type="predicted"/>
<evidence type="ECO:0000256" key="3">
    <source>
        <dbReference type="ARBA" id="ARBA00023157"/>
    </source>
</evidence>
<sequence length="1253" mass="144935">MAFSEWRLISSDFYQEQIDTTSNWETLKSCTNDLTNTHSINQCQTNRLDFIRLREDAERIKKEFNYPHFQLRIITDVIYIRSKYGEESHFNIQIKDSTQVTKLFTRQYQESSLQEYDNVCRQRCSGNCGSLNEDKIEIMTHIINAIDHNNPLFNIQYCFQPQNQYMHIGLRNILIYVNSCHISCASCSGNTKNDFLTCYYGSQEGGSCQCEESNKYIHLLKGCVFECPRDYYLADESNYCQFDKRIKSKFIYFPHSQIDNANLIPYDPWIYVPDPFHINNSNKIFSCQGEDQVGKFSYYESMKLRLPQHEGLNYLRIRVSFYFFGWQTDSVLSVIVDKYSQMRIEKTLNNYTVYNGRLNKFESSSCSGEEYDYLRIETVLKTYTTTPVIQFQAIQKQYNEYWSFKNVTIDYGLCQSNCTKCKSFSKCLICESNYKLYRGSCVLQCPMYSQVNNDECIDYEDLIDNSRYLIKAFYDMNTTFEEVSKVVDNFTDLNDIIQQSFTGAFYSFVPEKSVLGGVLVWSKGKFKKTFTSLKPHYKVSIRMNITYGDNNNGWFQLKLDSQEQNKIYNPKTGTKNLVGDQKDETTILIDTHLLHSSDQLDIVLSANTNEPQLDEAFIYISEYFVVVHYCVPFCTSCTGPLIDDCTSSYSGQNSINYCSINEYLEFNSDTQIYICKQCNQLGCIECQSASVCKRCEFSDQKQFYLDQGECICYPSAYLQSNECIKCNRYCESYQCYTCNSDFHRSVNNYQCQCVIGYYDDGYNLECLPLCGDELIVEGEDCDDGKNNPFDGCDHCRFKCQDECLNCHQGKCYQCKDGYTYDQTTYKCLTTCGDKIIQGNEQCDDGNDNIQDGCHYCKLICDINCINCINGNCLKCDEINGWYLNNFNHCQYICGDGIITKQYKQCDDSNQYPFDLCDNCNLSCSDHCISCENGICQNCETGFIYHNQIKKCLSICGDSIIVGNEQCEDSSSDIMNSCQYCNFKCNSKCLLCDFNECLQCELGYYLRNNMCEESCGDGLIVSNEQCDDLIQSIDSNCLSCRYNCGYGCIICTNGICELCEFGYIREQYRCKPICGDQIIVYPEVCDDANLEPYDGCHFCQYSCIPQCLKCILGVCSEMQQLIIDEQYQVDNKYNCSDYCTQCQDQNICLMCEQYFQLSNSFCIPICGDGIIIPGLEQCEDGNDIPFDGCYQCQYQCSYGCIECEQFNQCIKCDDDQFILDIQTNKCLINHKLNNIIETDNSILFIDQITQIRYM</sequence>
<organism evidence="4 5">
    <name type="scientific">Paramecium pentaurelia</name>
    <dbReference type="NCBI Taxonomy" id="43138"/>
    <lineage>
        <taxon>Eukaryota</taxon>
        <taxon>Sar</taxon>
        <taxon>Alveolata</taxon>
        <taxon>Ciliophora</taxon>
        <taxon>Intramacronucleata</taxon>
        <taxon>Oligohymenophorea</taxon>
        <taxon>Peniculida</taxon>
        <taxon>Parameciidae</taxon>
        <taxon>Paramecium</taxon>
    </lineage>
</organism>
<dbReference type="NCBIfam" id="TIGR02232">
    <property type="entry name" value="myxo_disulf_rpt"/>
    <property type="match status" value="2"/>
</dbReference>
<reference evidence="4" key="1">
    <citation type="submission" date="2021-01" db="EMBL/GenBank/DDBJ databases">
        <authorList>
            <consortium name="Genoscope - CEA"/>
            <person name="William W."/>
        </authorList>
    </citation>
    <scope>NUCLEOTIDE SEQUENCE</scope>
</reference>
<evidence type="ECO:0000256" key="2">
    <source>
        <dbReference type="ARBA" id="ARBA00022737"/>
    </source>
</evidence>
<dbReference type="InterPro" id="IPR006212">
    <property type="entry name" value="Furin_repeat"/>
</dbReference>
<dbReference type="PANTHER" id="PTHR38934:SF6">
    <property type="entry name" value="CHROMOSOME UNDETERMINED SCAFFOLD_176, WHOLE GENOME SHOTGUN SEQUENCE"/>
    <property type="match status" value="1"/>
</dbReference>
<dbReference type="Proteomes" id="UP000689195">
    <property type="component" value="Unassembled WGS sequence"/>
</dbReference>
<evidence type="ECO:0008006" key="6">
    <source>
        <dbReference type="Google" id="ProtNLM"/>
    </source>
</evidence>
<gene>
    <name evidence="4" type="ORF">PPENT_87.1.T1390018</name>
</gene>
<keyword evidence="2" id="KW-0677">Repeat</keyword>
<name>A0A8S1XUT3_9CILI</name>
<comment type="caution">
    <text evidence="4">The sequence shown here is derived from an EMBL/GenBank/DDBJ whole genome shotgun (WGS) entry which is preliminary data.</text>
</comment>
<dbReference type="SMART" id="SM00261">
    <property type="entry name" value="FU"/>
    <property type="match status" value="8"/>
</dbReference>
<evidence type="ECO:0000256" key="1">
    <source>
        <dbReference type="ARBA" id="ARBA00022729"/>
    </source>
</evidence>
<protein>
    <recommendedName>
        <fullName evidence="6">Insulin-like growth factor binding protein, N-terminal</fullName>
    </recommendedName>
</protein>